<evidence type="ECO:0000256" key="5">
    <source>
        <dbReference type="ARBA" id="ARBA00022782"/>
    </source>
</evidence>
<comment type="subcellular location">
    <subcellularLocation>
        <location evidence="1">Secreted</location>
        <location evidence="1">Extracellular space</location>
    </subcellularLocation>
</comment>
<dbReference type="PANTHER" id="PTHR36016:SF9">
    <property type="entry name" value="PROTEIN, PUTATIVE-RELATED"/>
    <property type="match status" value="1"/>
</dbReference>
<evidence type="ECO:0000256" key="1">
    <source>
        <dbReference type="ARBA" id="ARBA00004239"/>
    </source>
</evidence>
<comment type="caution">
    <text evidence="10">The sequence shown here is derived from an EMBL/GenBank/DDBJ whole genome shotgun (WGS) entry which is preliminary data.</text>
</comment>
<evidence type="ECO:0000313" key="10">
    <source>
        <dbReference type="EMBL" id="KAF3444028.1"/>
    </source>
</evidence>
<dbReference type="AlphaFoldDB" id="A0A8K0H1W3"/>
<keyword evidence="7" id="KW-0379">Hydroxylation</keyword>
<dbReference type="GO" id="GO:0005576">
    <property type="term" value="C:extracellular region"/>
    <property type="evidence" value="ECO:0007669"/>
    <property type="project" value="UniProtKB-SubCell"/>
</dbReference>
<dbReference type="GO" id="GO:0030154">
    <property type="term" value="P:cell differentiation"/>
    <property type="evidence" value="ECO:0007669"/>
    <property type="project" value="UniProtKB-KW"/>
</dbReference>
<gene>
    <name evidence="10" type="ORF">FNV43_RR13718</name>
</gene>
<feature type="signal peptide" evidence="9">
    <location>
        <begin position="1"/>
        <end position="26"/>
    </location>
</feature>
<feature type="chain" id="PRO_5035449757" evidence="9">
    <location>
        <begin position="27"/>
        <end position="177"/>
    </location>
</feature>
<proteinExistence type="inferred from homology"/>
<evidence type="ECO:0000256" key="6">
    <source>
        <dbReference type="ARBA" id="ARBA00023180"/>
    </source>
</evidence>
<reference evidence="10" key="1">
    <citation type="submission" date="2020-03" db="EMBL/GenBank/DDBJ databases">
        <title>A high-quality chromosome-level genome assembly of a woody plant with both climbing and erect habits, Rhamnella rubrinervis.</title>
        <authorList>
            <person name="Lu Z."/>
            <person name="Yang Y."/>
            <person name="Zhu X."/>
            <person name="Sun Y."/>
        </authorList>
    </citation>
    <scope>NUCLEOTIDE SEQUENCE</scope>
    <source>
        <strain evidence="10">BYM</strain>
        <tissue evidence="10">Leaf</tissue>
    </source>
</reference>
<evidence type="ECO:0000313" key="11">
    <source>
        <dbReference type="Proteomes" id="UP000796880"/>
    </source>
</evidence>
<dbReference type="InterPro" id="IPR039617">
    <property type="entry name" value="CLAVATA3-CLE"/>
</dbReference>
<dbReference type="PANTHER" id="PTHR36016">
    <property type="entry name" value="CLAVATA3/ESR (CLE)-RELATED PROTEIN 7"/>
    <property type="match status" value="1"/>
</dbReference>
<dbReference type="Proteomes" id="UP000796880">
    <property type="component" value="Unassembled WGS sequence"/>
</dbReference>
<feature type="region of interest" description="Disordered" evidence="8">
    <location>
        <begin position="76"/>
        <end position="177"/>
    </location>
</feature>
<comment type="similarity">
    <text evidence="2">Belongs to the CLV3/ESR signal peptide family.</text>
</comment>
<keyword evidence="4 9" id="KW-0732">Signal</keyword>
<keyword evidence="5" id="KW-0221">Differentiation</keyword>
<organism evidence="10 11">
    <name type="scientific">Rhamnella rubrinervis</name>
    <dbReference type="NCBI Taxonomy" id="2594499"/>
    <lineage>
        <taxon>Eukaryota</taxon>
        <taxon>Viridiplantae</taxon>
        <taxon>Streptophyta</taxon>
        <taxon>Embryophyta</taxon>
        <taxon>Tracheophyta</taxon>
        <taxon>Spermatophyta</taxon>
        <taxon>Magnoliopsida</taxon>
        <taxon>eudicotyledons</taxon>
        <taxon>Gunneridae</taxon>
        <taxon>Pentapetalae</taxon>
        <taxon>rosids</taxon>
        <taxon>fabids</taxon>
        <taxon>Rosales</taxon>
        <taxon>Rhamnaceae</taxon>
        <taxon>rhamnoid group</taxon>
        <taxon>Rhamneae</taxon>
        <taxon>Rhamnella</taxon>
    </lineage>
</organism>
<keyword evidence="11" id="KW-1185">Reference proteome</keyword>
<accession>A0A8K0H1W3</accession>
<name>A0A8K0H1W3_9ROSA</name>
<keyword evidence="6" id="KW-0325">Glycoprotein</keyword>
<feature type="compositionally biased region" description="Low complexity" evidence="8">
    <location>
        <begin position="108"/>
        <end position="119"/>
    </location>
</feature>
<evidence type="ECO:0000256" key="7">
    <source>
        <dbReference type="ARBA" id="ARBA00023278"/>
    </source>
</evidence>
<evidence type="ECO:0000256" key="8">
    <source>
        <dbReference type="SAM" id="MobiDB-lite"/>
    </source>
</evidence>
<sequence>MANLATTKLSIMVFTLFSILFMSCYAGGPDPVLHSETEHSFDHMHNNREVLSGPNPIHYRMVAPIYSNSARVLTNINKRTPGGPDPIHNPPNGYDSNINRGSPGGPDPIHNPIHNPPVVTSTDSNSCRGSSINRGSPGKPDPIRHPPKGFSTLDMSINKDVPGGPDPIHNNKAYILD</sequence>
<dbReference type="OrthoDB" id="1081393at2759"/>
<keyword evidence="3" id="KW-0964">Secreted</keyword>
<dbReference type="EMBL" id="VOIH02000006">
    <property type="protein sequence ID" value="KAF3444028.1"/>
    <property type="molecule type" value="Genomic_DNA"/>
</dbReference>
<protein>
    <submittedName>
        <fullName evidence="10">Uncharacterized protein</fullName>
    </submittedName>
</protein>
<evidence type="ECO:0000256" key="2">
    <source>
        <dbReference type="ARBA" id="ARBA00005416"/>
    </source>
</evidence>
<evidence type="ECO:0000256" key="3">
    <source>
        <dbReference type="ARBA" id="ARBA00022525"/>
    </source>
</evidence>
<evidence type="ECO:0000256" key="9">
    <source>
        <dbReference type="SAM" id="SignalP"/>
    </source>
</evidence>
<feature type="compositionally biased region" description="Polar residues" evidence="8">
    <location>
        <begin position="120"/>
        <end position="134"/>
    </location>
</feature>
<evidence type="ECO:0000256" key="4">
    <source>
        <dbReference type="ARBA" id="ARBA00022729"/>
    </source>
</evidence>